<keyword evidence="3" id="KW-1185">Reference proteome</keyword>
<name>A0A918HQ46_9ACTN</name>
<evidence type="ECO:0008006" key="4">
    <source>
        <dbReference type="Google" id="ProtNLM"/>
    </source>
</evidence>
<organism evidence="2 3">
    <name type="scientific">Streptomyces phaeofaciens</name>
    <dbReference type="NCBI Taxonomy" id="68254"/>
    <lineage>
        <taxon>Bacteria</taxon>
        <taxon>Bacillati</taxon>
        <taxon>Actinomycetota</taxon>
        <taxon>Actinomycetes</taxon>
        <taxon>Kitasatosporales</taxon>
        <taxon>Streptomycetaceae</taxon>
        <taxon>Streptomyces</taxon>
    </lineage>
</organism>
<gene>
    <name evidence="2" type="ORF">GCM10010226_85220</name>
</gene>
<reference evidence="2" key="2">
    <citation type="submission" date="2020-09" db="EMBL/GenBank/DDBJ databases">
        <authorList>
            <person name="Sun Q."/>
            <person name="Ohkuma M."/>
        </authorList>
    </citation>
    <scope>NUCLEOTIDE SEQUENCE</scope>
    <source>
        <strain evidence="2">JCM 4125</strain>
    </source>
</reference>
<comment type="caution">
    <text evidence="2">The sequence shown here is derived from an EMBL/GenBank/DDBJ whole genome shotgun (WGS) entry which is preliminary data.</text>
</comment>
<sequence length="98" mass="11105">MRARPSSHPPRAGRGGQGLLVDEDPRLPAQAGHQGAIPERIAQINGRIRRGESRCRLDRAAYRRRNVVERCFNRLKHNKALATRYDCEDVRVPLRAVA</sequence>
<dbReference type="AlphaFoldDB" id="A0A918HQ46"/>
<protein>
    <recommendedName>
        <fullName evidence="4">Transposase</fullName>
    </recommendedName>
</protein>
<dbReference type="Proteomes" id="UP000646776">
    <property type="component" value="Unassembled WGS sequence"/>
</dbReference>
<reference evidence="2" key="1">
    <citation type="journal article" date="2014" name="Int. J. Syst. Evol. Microbiol.">
        <title>Complete genome sequence of Corynebacterium casei LMG S-19264T (=DSM 44701T), isolated from a smear-ripened cheese.</title>
        <authorList>
            <consortium name="US DOE Joint Genome Institute (JGI-PGF)"/>
            <person name="Walter F."/>
            <person name="Albersmeier A."/>
            <person name="Kalinowski J."/>
            <person name="Ruckert C."/>
        </authorList>
    </citation>
    <scope>NUCLEOTIDE SEQUENCE</scope>
    <source>
        <strain evidence="2">JCM 4125</strain>
    </source>
</reference>
<evidence type="ECO:0000313" key="3">
    <source>
        <dbReference type="Proteomes" id="UP000646776"/>
    </source>
</evidence>
<proteinExistence type="predicted"/>
<evidence type="ECO:0000313" key="2">
    <source>
        <dbReference type="EMBL" id="GGT94394.1"/>
    </source>
</evidence>
<evidence type="ECO:0000256" key="1">
    <source>
        <dbReference type="SAM" id="MobiDB-lite"/>
    </source>
</evidence>
<accession>A0A918HQ46</accession>
<dbReference type="EMBL" id="BMSA01000045">
    <property type="protein sequence ID" value="GGT94394.1"/>
    <property type="molecule type" value="Genomic_DNA"/>
</dbReference>
<feature type="region of interest" description="Disordered" evidence="1">
    <location>
        <begin position="1"/>
        <end position="35"/>
    </location>
</feature>